<dbReference type="RefSeq" id="WP_283212087.1">
    <property type="nucleotide sequence ID" value="NZ_JASGBI010000001.1"/>
</dbReference>
<gene>
    <name evidence="2" type="ORF">QLQ15_06860</name>
</gene>
<keyword evidence="3" id="KW-1185">Reference proteome</keyword>
<name>A0ABT6XER5_9GAMM</name>
<evidence type="ECO:0000313" key="3">
    <source>
        <dbReference type="Proteomes" id="UP001321580"/>
    </source>
</evidence>
<dbReference type="EMBL" id="JASGBI010000001">
    <property type="protein sequence ID" value="MDI9238635.1"/>
    <property type="molecule type" value="Genomic_DNA"/>
</dbReference>
<keyword evidence="1" id="KW-0732">Signal</keyword>
<feature type="chain" id="PRO_5045880176" evidence="1">
    <location>
        <begin position="21"/>
        <end position="158"/>
    </location>
</feature>
<evidence type="ECO:0000313" key="2">
    <source>
        <dbReference type="EMBL" id="MDI9238635.1"/>
    </source>
</evidence>
<comment type="caution">
    <text evidence="2">The sequence shown here is derived from an EMBL/GenBank/DDBJ whole genome shotgun (WGS) entry which is preliminary data.</text>
</comment>
<evidence type="ECO:0000256" key="1">
    <source>
        <dbReference type="SAM" id="SignalP"/>
    </source>
</evidence>
<accession>A0ABT6XER5</accession>
<sequence length="158" mass="17099">MQAAWIVTVTSLLATGICSAAEFNSTACGNAREDPADAVFVPEAPGLMEEGRSTGVKGIDADGDGRDDEVVLWRSYSDSRFPGDNQQITYKPSGGREIFRAEFPVIALLKRGSEYYVQGLTYEYPNLPMPGMTQIDVLKLDRSGLVAICTRRTPTTAG</sequence>
<proteinExistence type="predicted"/>
<reference evidence="2 3" key="1">
    <citation type="submission" date="2023-05" db="EMBL/GenBank/DDBJ databases">
        <title>Lysobacter sp. strain LF1 Genome sequencing and assembly.</title>
        <authorList>
            <person name="Jung Y."/>
        </authorList>
    </citation>
    <scope>NUCLEOTIDE SEQUENCE [LARGE SCALE GENOMIC DNA]</scope>
    <source>
        <strain evidence="2 3">LF1</strain>
    </source>
</reference>
<protein>
    <submittedName>
        <fullName evidence="2">Uncharacterized protein</fullName>
    </submittedName>
</protein>
<organism evidence="2 3">
    <name type="scientific">Lysobacter stagni</name>
    <dbReference type="NCBI Taxonomy" id="3045172"/>
    <lineage>
        <taxon>Bacteria</taxon>
        <taxon>Pseudomonadati</taxon>
        <taxon>Pseudomonadota</taxon>
        <taxon>Gammaproteobacteria</taxon>
        <taxon>Lysobacterales</taxon>
        <taxon>Lysobacteraceae</taxon>
        <taxon>Lysobacter</taxon>
    </lineage>
</organism>
<feature type="signal peptide" evidence="1">
    <location>
        <begin position="1"/>
        <end position="20"/>
    </location>
</feature>
<dbReference type="Proteomes" id="UP001321580">
    <property type="component" value="Unassembled WGS sequence"/>
</dbReference>